<proteinExistence type="predicted"/>
<dbReference type="EMBL" id="JAACXV010015400">
    <property type="protein sequence ID" value="KAF7264964.1"/>
    <property type="molecule type" value="Genomic_DNA"/>
</dbReference>
<evidence type="ECO:0000256" key="1">
    <source>
        <dbReference type="SAM" id="MobiDB-lite"/>
    </source>
</evidence>
<reference evidence="2" key="1">
    <citation type="submission" date="2020-08" db="EMBL/GenBank/DDBJ databases">
        <title>Genome sequencing and assembly of the red palm weevil Rhynchophorus ferrugineus.</title>
        <authorList>
            <person name="Dias G.B."/>
            <person name="Bergman C.M."/>
            <person name="Manee M."/>
        </authorList>
    </citation>
    <scope>NUCLEOTIDE SEQUENCE</scope>
    <source>
        <strain evidence="2">AA-2017</strain>
        <tissue evidence="2">Whole larva</tissue>
    </source>
</reference>
<evidence type="ECO:0000313" key="2">
    <source>
        <dbReference type="EMBL" id="KAF7264964.1"/>
    </source>
</evidence>
<dbReference type="Proteomes" id="UP000625711">
    <property type="component" value="Unassembled WGS sequence"/>
</dbReference>
<keyword evidence="3" id="KW-1185">Reference proteome</keyword>
<sequence>MQMQPSIFRRPTPTRASGTTSSGSIGSGFEIKSRTRRVVRRQDRYDTGGRDRGVGDGAQTQPYDVGAPDSHRRCSASTPLRCKLLNKACVFDPTRNYSCFVVNTVCVSLDRCSSWHRRGRVVARVVFSVVGALFRRCVRFALPGLQSIHGQDIKGHRDSSVCASRFYRDKRCDMLLYCV</sequence>
<feature type="compositionally biased region" description="Basic and acidic residues" evidence="1">
    <location>
        <begin position="40"/>
        <end position="54"/>
    </location>
</feature>
<name>A0A834HPK3_RHYFE</name>
<evidence type="ECO:0000313" key="3">
    <source>
        <dbReference type="Proteomes" id="UP000625711"/>
    </source>
</evidence>
<accession>A0A834HPK3</accession>
<organism evidence="2 3">
    <name type="scientific">Rhynchophorus ferrugineus</name>
    <name type="common">Red palm weevil</name>
    <name type="synonym">Curculio ferrugineus</name>
    <dbReference type="NCBI Taxonomy" id="354439"/>
    <lineage>
        <taxon>Eukaryota</taxon>
        <taxon>Metazoa</taxon>
        <taxon>Ecdysozoa</taxon>
        <taxon>Arthropoda</taxon>
        <taxon>Hexapoda</taxon>
        <taxon>Insecta</taxon>
        <taxon>Pterygota</taxon>
        <taxon>Neoptera</taxon>
        <taxon>Endopterygota</taxon>
        <taxon>Coleoptera</taxon>
        <taxon>Polyphaga</taxon>
        <taxon>Cucujiformia</taxon>
        <taxon>Curculionidae</taxon>
        <taxon>Dryophthorinae</taxon>
        <taxon>Rhynchophorus</taxon>
    </lineage>
</organism>
<protein>
    <submittedName>
        <fullName evidence="2">Uncharacterized protein</fullName>
    </submittedName>
</protein>
<feature type="region of interest" description="Disordered" evidence="1">
    <location>
        <begin position="1"/>
        <end position="71"/>
    </location>
</feature>
<comment type="caution">
    <text evidence="2">The sequence shown here is derived from an EMBL/GenBank/DDBJ whole genome shotgun (WGS) entry which is preliminary data.</text>
</comment>
<dbReference type="AlphaFoldDB" id="A0A834HPK3"/>
<gene>
    <name evidence="2" type="ORF">GWI33_021857</name>
</gene>
<feature type="compositionally biased region" description="Low complexity" evidence="1">
    <location>
        <begin position="17"/>
        <end position="28"/>
    </location>
</feature>